<dbReference type="InterPro" id="IPR050570">
    <property type="entry name" value="Cell_wall_metabolism_enzyme"/>
</dbReference>
<dbReference type="Gene3D" id="2.70.70.10">
    <property type="entry name" value="Glucose Permease (Domain IIA)"/>
    <property type="match status" value="1"/>
</dbReference>
<name>A0A2T0K450_9ACTN</name>
<sequence length="284" mass="28801">MKIHPYLAGITALACLAGYAAGEPAATPVAQQQQQAPAAGIVAAGTAAVEQAAGTGAVEQAAGTGAVEQAAGTAAVEQAAGTAAVEQAAATGRTAAAERTAGTAAAELELVAAAAKVKYAFPVRAKNVSFHKTHAGYPATDIFAACGKPFVAATGGVVVELSRVDRWKKGMKTGPYNGGKFVSILGDDGVRYYGSHLSTVNAGIKKGVRVKAGQQLGKVGRTGNSSGVCHVHYGISPACKKAGDWKVRRGVVWPATYLTSWRKGGHKSPASAVRAWHSKHGCRA</sequence>
<dbReference type="PROSITE" id="PS51257">
    <property type="entry name" value="PROKAR_LIPOPROTEIN"/>
    <property type="match status" value="1"/>
</dbReference>
<keyword evidence="4" id="KW-1185">Reference proteome</keyword>
<gene>
    <name evidence="3" type="ORF">CLV67_115160</name>
</gene>
<dbReference type="GO" id="GO:0004222">
    <property type="term" value="F:metalloendopeptidase activity"/>
    <property type="evidence" value="ECO:0007669"/>
    <property type="project" value="TreeGrafter"/>
</dbReference>
<feature type="signal peptide" evidence="1">
    <location>
        <begin position="1"/>
        <end position="20"/>
    </location>
</feature>
<dbReference type="InterPro" id="IPR011055">
    <property type="entry name" value="Dup_hybrid_motif"/>
</dbReference>
<comment type="caution">
    <text evidence="3">The sequence shown here is derived from an EMBL/GenBank/DDBJ whole genome shotgun (WGS) entry which is preliminary data.</text>
</comment>
<reference evidence="3 4" key="1">
    <citation type="submission" date="2018-03" db="EMBL/GenBank/DDBJ databases">
        <title>Genomic Encyclopedia of Archaeal and Bacterial Type Strains, Phase II (KMG-II): from individual species to whole genera.</title>
        <authorList>
            <person name="Goeker M."/>
        </authorList>
    </citation>
    <scope>NUCLEOTIDE SEQUENCE [LARGE SCALE GENOMIC DNA]</scope>
    <source>
        <strain evidence="3 4">DSM 43146</strain>
    </source>
</reference>
<evidence type="ECO:0000313" key="3">
    <source>
        <dbReference type="EMBL" id="PRX17657.1"/>
    </source>
</evidence>
<dbReference type="PANTHER" id="PTHR21666">
    <property type="entry name" value="PEPTIDASE-RELATED"/>
    <property type="match status" value="1"/>
</dbReference>
<keyword evidence="1" id="KW-0732">Signal</keyword>
<dbReference type="PANTHER" id="PTHR21666:SF270">
    <property type="entry name" value="MUREIN HYDROLASE ACTIVATOR ENVC"/>
    <property type="match status" value="1"/>
</dbReference>
<evidence type="ECO:0000259" key="2">
    <source>
        <dbReference type="Pfam" id="PF01551"/>
    </source>
</evidence>
<proteinExistence type="predicted"/>
<dbReference type="Pfam" id="PF01551">
    <property type="entry name" value="Peptidase_M23"/>
    <property type="match status" value="1"/>
</dbReference>
<dbReference type="InterPro" id="IPR016047">
    <property type="entry name" value="M23ase_b-sheet_dom"/>
</dbReference>
<evidence type="ECO:0000256" key="1">
    <source>
        <dbReference type="SAM" id="SignalP"/>
    </source>
</evidence>
<dbReference type="SUPFAM" id="SSF51261">
    <property type="entry name" value="Duplicated hybrid motif"/>
    <property type="match status" value="1"/>
</dbReference>
<feature type="chain" id="PRO_5038785980" evidence="1">
    <location>
        <begin position="21"/>
        <end position="284"/>
    </location>
</feature>
<organism evidence="3 4">
    <name type="scientific">Actinoplanes italicus</name>
    <dbReference type="NCBI Taxonomy" id="113567"/>
    <lineage>
        <taxon>Bacteria</taxon>
        <taxon>Bacillati</taxon>
        <taxon>Actinomycetota</taxon>
        <taxon>Actinomycetes</taxon>
        <taxon>Micromonosporales</taxon>
        <taxon>Micromonosporaceae</taxon>
        <taxon>Actinoplanes</taxon>
    </lineage>
</organism>
<dbReference type="EMBL" id="PVMZ01000015">
    <property type="protein sequence ID" value="PRX17657.1"/>
    <property type="molecule type" value="Genomic_DNA"/>
</dbReference>
<dbReference type="Proteomes" id="UP000239415">
    <property type="component" value="Unassembled WGS sequence"/>
</dbReference>
<keyword evidence="3" id="KW-0378">Hydrolase</keyword>
<dbReference type="AlphaFoldDB" id="A0A2T0K450"/>
<protein>
    <submittedName>
        <fullName evidence="3">Murein DD-endopeptidase MepM/ murein hydrolase activator NlpD</fullName>
    </submittedName>
</protein>
<feature type="domain" description="M23ase beta-sheet core" evidence="2">
    <location>
        <begin position="139"/>
        <end position="237"/>
    </location>
</feature>
<evidence type="ECO:0000313" key="4">
    <source>
        <dbReference type="Proteomes" id="UP000239415"/>
    </source>
</evidence>
<dbReference type="CDD" id="cd12797">
    <property type="entry name" value="M23_peptidase"/>
    <property type="match status" value="1"/>
</dbReference>
<accession>A0A2T0K450</accession>
<dbReference type="RefSeq" id="WP_249037976.1">
    <property type="nucleotide sequence ID" value="NZ_PVMZ01000015.1"/>
</dbReference>